<gene>
    <name evidence="1" type="ORF">Tci_684053</name>
</gene>
<evidence type="ECO:0000313" key="1">
    <source>
        <dbReference type="EMBL" id="GFB12082.1"/>
    </source>
</evidence>
<dbReference type="EMBL" id="BKCJ010556525">
    <property type="protein sequence ID" value="GFB12082.1"/>
    <property type="molecule type" value="Genomic_DNA"/>
</dbReference>
<reference evidence="1" key="1">
    <citation type="journal article" date="2019" name="Sci. Rep.">
        <title>Draft genome of Tanacetum cinerariifolium, the natural source of mosquito coil.</title>
        <authorList>
            <person name="Yamashiro T."/>
            <person name="Shiraishi A."/>
            <person name="Satake H."/>
            <person name="Nakayama K."/>
        </authorList>
    </citation>
    <scope>NUCLEOTIDE SEQUENCE</scope>
</reference>
<dbReference type="AlphaFoldDB" id="A0A699KY81"/>
<name>A0A699KY81_TANCI</name>
<protein>
    <recommendedName>
        <fullName evidence="2">Integrase, catalytic region, zinc finger, CCHC-type, peptidase aspartic, catalytic</fullName>
    </recommendedName>
</protein>
<accession>A0A699KY81</accession>
<organism evidence="1">
    <name type="scientific">Tanacetum cinerariifolium</name>
    <name type="common">Dalmatian daisy</name>
    <name type="synonym">Chrysanthemum cinerariifolium</name>
    <dbReference type="NCBI Taxonomy" id="118510"/>
    <lineage>
        <taxon>Eukaryota</taxon>
        <taxon>Viridiplantae</taxon>
        <taxon>Streptophyta</taxon>
        <taxon>Embryophyta</taxon>
        <taxon>Tracheophyta</taxon>
        <taxon>Spermatophyta</taxon>
        <taxon>Magnoliopsida</taxon>
        <taxon>eudicotyledons</taxon>
        <taxon>Gunneridae</taxon>
        <taxon>Pentapetalae</taxon>
        <taxon>asterids</taxon>
        <taxon>campanulids</taxon>
        <taxon>Asterales</taxon>
        <taxon>Asteraceae</taxon>
        <taxon>Asteroideae</taxon>
        <taxon>Anthemideae</taxon>
        <taxon>Anthemidinae</taxon>
        <taxon>Tanacetum</taxon>
    </lineage>
</organism>
<feature type="non-terminal residue" evidence="1">
    <location>
        <position position="1"/>
    </location>
</feature>
<evidence type="ECO:0008006" key="2">
    <source>
        <dbReference type="Google" id="ProtNLM"/>
    </source>
</evidence>
<proteinExistence type="predicted"/>
<sequence length="302" mass="35088">GQSVQTMNMLNNKCRTSFAKPELLKKAKRANPRLYDIGCYNDNLALMLAPESDEVIRLEKESRSKLSDLIKPFDYTKLNSLYDLFVPQQLSKSKMMSKSFESVQKHAINLELELQQCKEKIKNDMSFKVNKSKDFYKEREQYFEIQDLKAQFLNAKTLNVKSIFAMCDKRVMIDKHDLYVLKYVAKPLRKIVASESNKKPRNNVKKLYERVSKTCSWWYSKFKPSGYIWKPKSGSKNVNPNVSMPLGNVSRTANVKDTMTSRRFVVSNTPLSSNSFAAHRDCSIHRRLWVLKAHDRKSQASD</sequence>
<comment type="caution">
    <text evidence="1">The sequence shown here is derived from an EMBL/GenBank/DDBJ whole genome shotgun (WGS) entry which is preliminary data.</text>
</comment>